<dbReference type="Proteomes" id="UP000244336">
    <property type="component" value="Chromosome 6"/>
</dbReference>
<proteinExistence type="predicted"/>
<organism evidence="2 3">
    <name type="scientific">Panicum hallii var. hallii</name>
    <dbReference type="NCBI Taxonomy" id="1504633"/>
    <lineage>
        <taxon>Eukaryota</taxon>
        <taxon>Viridiplantae</taxon>
        <taxon>Streptophyta</taxon>
        <taxon>Embryophyta</taxon>
        <taxon>Tracheophyta</taxon>
        <taxon>Spermatophyta</taxon>
        <taxon>Magnoliopsida</taxon>
        <taxon>Liliopsida</taxon>
        <taxon>Poales</taxon>
        <taxon>Poaceae</taxon>
        <taxon>PACMAD clade</taxon>
        <taxon>Panicoideae</taxon>
        <taxon>Panicodae</taxon>
        <taxon>Paniceae</taxon>
        <taxon>Panicinae</taxon>
        <taxon>Panicum</taxon>
        <taxon>Panicum sect. Panicum</taxon>
    </lineage>
</organism>
<dbReference type="EMBL" id="CM009754">
    <property type="protein sequence ID" value="PUZ50467.1"/>
    <property type="molecule type" value="Genomic_DNA"/>
</dbReference>
<dbReference type="PANTHER" id="PTHR38926">
    <property type="entry name" value="F-BOX DOMAIN CONTAINING PROTEIN, EXPRESSED"/>
    <property type="match status" value="1"/>
</dbReference>
<accession>A0A2T7D4E4</accession>
<evidence type="ECO:0008006" key="4">
    <source>
        <dbReference type="Google" id="ProtNLM"/>
    </source>
</evidence>
<feature type="region of interest" description="Disordered" evidence="1">
    <location>
        <begin position="1"/>
        <end position="55"/>
    </location>
</feature>
<dbReference type="Gramene" id="PUZ50467">
    <property type="protein sequence ID" value="PUZ50467"/>
    <property type="gene ID" value="GQ55_6G060600"/>
</dbReference>
<dbReference type="PANTHER" id="PTHR38926:SF74">
    <property type="entry name" value="OS08G0193600 PROTEIN"/>
    <property type="match status" value="1"/>
</dbReference>
<evidence type="ECO:0000256" key="1">
    <source>
        <dbReference type="SAM" id="MobiDB-lite"/>
    </source>
</evidence>
<evidence type="ECO:0000313" key="2">
    <source>
        <dbReference type="EMBL" id="PUZ50467.1"/>
    </source>
</evidence>
<dbReference type="OrthoDB" id="690920at2759"/>
<gene>
    <name evidence="2" type="ORF">GQ55_6G060600</name>
</gene>
<dbReference type="Gene3D" id="3.80.10.10">
    <property type="entry name" value="Ribonuclease Inhibitor"/>
    <property type="match status" value="1"/>
</dbReference>
<name>A0A2T7D4E4_9POAL</name>
<dbReference type="InterPro" id="IPR032675">
    <property type="entry name" value="LRR_dom_sf"/>
</dbReference>
<sequence>MPSPSSGGRRKKPAAALPPPAPASSMAERDCAALPGGHPIRHLPQAGTTRDHGGLGPRLLSVAARVCRPSSGATSTTKPWRAMARLAVGRAAGQCEHFSGPCDDDFLLYLAESDRASQGLFEAICEACPHLKKLRMIMDVCLDSNYYDDDMDIYHEAAYAIPVMSELRSSELLHYNLTAAGLTAIIDSCPLSESLNVTGGSVIGMMDQELRAKCARVKNLCLPCDSDENSSDYEEYGPQEGYESDYMYDEFFY</sequence>
<protein>
    <recommendedName>
        <fullName evidence="4">F-box domain-containing protein</fullName>
    </recommendedName>
</protein>
<evidence type="ECO:0000313" key="3">
    <source>
        <dbReference type="Proteomes" id="UP000244336"/>
    </source>
</evidence>
<reference evidence="2 3" key="1">
    <citation type="submission" date="2018-04" db="EMBL/GenBank/DDBJ databases">
        <title>WGS assembly of Panicum hallii var. hallii HAL2.</title>
        <authorList>
            <person name="Lovell J."/>
            <person name="Jenkins J."/>
            <person name="Lowry D."/>
            <person name="Mamidi S."/>
            <person name="Sreedasyam A."/>
            <person name="Weng X."/>
            <person name="Barry K."/>
            <person name="Bonette J."/>
            <person name="Campitelli B."/>
            <person name="Daum C."/>
            <person name="Gordon S."/>
            <person name="Gould B."/>
            <person name="Lipzen A."/>
            <person name="MacQueen A."/>
            <person name="Palacio-Mejia J."/>
            <person name="Plott C."/>
            <person name="Shakirov E."/>
            <person name="Shu S."/>
            <person name="Yoshinaga Y."/>
            <person name="Zane M."/>
            <person name="Rokhsar D."/>
            <person name="Grimwood J."/>
            <person name="Schmutz J."/>
            <person name="Juenger T."/>
        </authorList>
    </citation>
    <scope>NUCLEOTIDE SEQUENCE [LARGE SCALE GENOMIC DNA]</scope>
    <source>
        <strain evidence="3">cv. HAL2</strain>
    </source>
</reference>
<dbReference type="AlphaFoldDB" id="A0A2T7D4E4"/>
<keyword evidence="3" id="KW-1185">Reference proteome</keyword>
<dbReference type="STRING" id="1504633.A0A2T7D4E4"/>